<dbReference type="AlphaFoldDB" id="A0A4V2NVH9"/>
<protein>
    <submittedName>
        <fullName evidence="2">Uncharacterized protein</fullName>
    </submittedName>
</protein>
<evidence type="ECO:0000256" key="1">
    <source>
        <dbReference type="SAM" id="SignalP"/>
    </source>
</evidence>
<proteinExistence type="predicted"/>
<keyword evidence="1" id="KW-0732">Signal</keyword>
<dbReference type="RefSeq" id="WP_131449783.1">
    <property type="nucleotide sequence ID" value="NZ_SJZI01000044.1"/>
</dbReference>
<accession>A0A4V2NVH9</accession>
<feature type="chain" id="PRO_5020980231" evidence="1">
    <location>
        <begin position="20"/>
        <end position="149"/>
    </location>
</feature>
<sequence length="149" mass="16830">MKRCFLPFFLALCALPAAGQTLDDVLTALFALRREPNELYAALVRNGYRAVGARKDYRAFTDGRDSFVLRTVKGKVVSLRYSTGNVKAYEEKTKDWTLLGSDAHATGKVIETGVGNIYWIFGIRYPRRVTYTIIESADYSKKIEDGFIE</sequence>
<gene>
    <name evidence="2" type="ORF">EPD60_12350</name>
</gene>
<feature type="signal peptide" evidence="1">
    <location>
        <begin position="1"/>
        <end position="19"/>
    </location>
</feature>
<reference evidence="2 3" key="1">
    <citation type="submission" date="2019-03" db="EMBL/GenBank/DDBJ databases">
        <authorList>
            <person name="Kim M.K.M."/>
        </authorList>
    </citation>
    <scope>NUCLEOTIDE SEQUENCE [LARGE SCALE GENOMIC DNA]</scope>
    <source>
        <strain evidence="2 3">17J68-12</strain>
    </source>
</reference>
<keyword evidence="3" id="KW-1185">Reference proteome</keyword>
<evidence type="ECO:0000313" key="3">
    <source>
        <dbReference type="Proteomes" id="UP000295334"/>
    </source>
</evidence>
<evidence type="ECO:0000313" key="2">
    <source>
        <dbReference type="EMBL" id="TCJ13582.1"/>
    </source>
</evidence>
<comment type="caution">
    <text evidence="2">The sequence shown here is derived from an EMBL/GenBank/DDBJ whole genome shotgun (WGS) entry which is preliminary data.</text>
</comment>
<name>A0A4V2NVH9_9BACT</name>
<organism evidence="2 3">
    <name type="scientific">Flaviaesturariibacter flavus</name>
    <dbReference type="NCBI Taxonomy" id="2502780"/>
    <lineage>
        <taxon>Bacteria</taxon>
        <taxon>Pseudomonadati</taxon>
        <taxon>Bacteroidota</taxon>
        <taxon>Chitinophagia</taxon>
        <taxon>Chitinophagales</taxon>
        <taxon>Chitinophagaceae</taxon>
        <taxon>Flaviaestuariibacter</taxon>
    </lineage>
</organism>
<dbReference type="EMBL" id="SJZI01000044">
    <property type="protein sequence ID" value="TCJ13582.1"/>
    <property type="molecule type" value="Genomic_DNA"/>
</dbReference>
<dbReference type="Proteomes" id="UP000295334">
    <property type="component" value="Unassembled WGS sequence"/>
</dbReference>